<proteinExistence type="inferred from homology"/>
<dbReference type="InterPro" id="IPR001915">
    <property type="entry name" value="Peptidase_M48"/>
</dbReference>
<accession>A3ZQN9</accession>
<dbReference type="GO" id="GO:0046872">
    <property type="term" value="F:metal ion binding"/>
    <property type="evidence" value="ECO:0007669"/>
    <property type="project" value="UniProtKB-KW"/>
</dbReference>
<dbReference type="Gene3D" id="3.30.2010.10">
    <property type="entry name" value="Metalloproteases ('zincins'), catalytic domain"/>
    <property type="match status" value="1"/>
</dbReference>
<keyword evidence="6 10" id="KW-0862">Zinc</keyword>
<dbReference type="STRING" id="314230.DSM3645_20437"/>
<evidence type="ECO:0000256" key="3">
    <source>
        <dbReference type="ARBA" id="ARBA00022692"/>
    </source>
</evidence>
<keyword evidence="7" id="KW-1133">Transmembrane helix</keyword>
<dbReference type="GO" id="GO:0006508">
    <property type="term" value="P:proteolysis"/>
    <property type="evidence" value="ECO:0007669"/>
    <property type="project" value="UniProtKB-KW"/>
</dbReference>
<name>A3ZQN9_9BACT</name>
<comment type="similarity">
    <text evidence="10">Belongs to the peptidase M48 family.</text>
</comment>
<dbReference type="InterPro" id="IPR050083">
    <property type="entry name" value="HtpX_protease"/>
</dbReference>
<feature type="domain" description="Peptidase M48" evidence="11">
    <location>
        <begin position="183"/>
        <end position="363"/>
    </location>
</feature>
<dbReference type="PANTHER" id="PTHR43221">
    <property type="entry name" value="PROTEASE HTPX"/>
    <property type="match status" value="1"/>
</dbReference>
<reference evidence="12 13" key="1">
    <citation type="submission" date="2006-02" db="EMBL/GenBank/DDBJ databases">
        <authorList>
            <person name="Amann R."/>
            <person name="Ferriera S."/>
            <person name="Johnson J."/>
            <person name="Kravitz S."/>
            <person name="Halpern A."/>
            <person name="Remington K."/>
            <person name="Beeson K."/>
            <person name="Tran B."/>
            <person name="Rogers Y.-H."/>
            <person name="Friedman R."/>
            <person name="Venter J.C."/>
        </authorList>
    </citation>
    <scope>NUCLEOTIDE SEQUENCE [LARGE SCALE GENOMIC DNA]</scope>
    <source>
        <strain evidence="12 13">DSM 3645</strain>
    </source>
</reference>
<evidence type="ECO:0000313" key="13">
    <source>
        <dbReference type="Proteomes" id="UP000004358"/>
    </source>
</evidence>
<evidence type="ECO:0000259" key="11">
    <source>
        <dbReference type="Pfam" id="PF01435"/>
    </source>
</evidence>
<dbReference type="Proteomes" id="UP000004358">
    <property type="component" value="Unassembled WGS sequence"/>
</dbReference>
<sequence>MLLQILVYCTIVLLARPTETVDEPLASWMVCLALGLFQWSIARSFKRSLLAEICWGATSLLMLWPGNWGGIVDASAVGEIPFLREAALLLPAIISRLAMLSEAEGIPRALAEIRLSLPLTCGPVWLGSAAARWGGLAGPTSDSGVGTIALIVTVLIVVYPEFLRRCWGLTPVDSPDLIRRLRSQFGRNLPPLLVWPASTGITNAALLGCVPPFRYLVISTSLLDALTSRELEAVIAHEMGHLRLRHVARRLIAIVVPAAVVLATRYWLSVWLAPQGLQLTLLEASAPCVLSAYYIWSTPRQSRRMELEADAWAAAHLRTIYGDQATSLLATALRKLSVAAAIPLEQAKWLHPSFYQREAALQQRRAATIKPAVWESAI</sequence>
<evidence type="ECO:0000256" key="9">
    <source>
        <dbReference type="ARBA" id="ARBA00023136"/>
    </source>
</evidence>
<dbReference type="HOGENOM" id="CLU_730897_0_0_0"/>
<evidence type="ECO:0000256" key="4">
    <source>
        <dbReference type="ARBA" id="ARBA00022723"/>
    </source>
</evidence>
<dbReference type="GO" id="GO:0004222">
    <property type="term" value="F:metalloendopeptidase activity"/>
    <property type="evidence" value="ECO:0007669"/>
    <property type="project" value="InterPro"/>
</dbReference>
<dbReference type="AlphaFoldDB" id="A3ZQN9"/>
<keyword evidence="8 10" id="KW-0482">Metalloprotease</keyword>
<keyword evidence="4" id="KW-0479">Metal-binding</keyword>
<keyword evidence="1" id="KW-1003">Cell membrane</keyword>
<evidence type="ECO:0000256" key="2">
    <source>
        <dbReference type="ARBA" id="ARBA00022670"/>
    </source>
</evidence>
<dbReference type="eggNOG" id="COG0501">
    <property type="taxonomic scope" value="Bacteria"/>
</dbReference>
<evidence type="ECO:0000256" key="8">
    <source>
        <dbReference type="ARBA" id="ARBA00023049"/>
    </source>
</evidence>
<evidence type="ECO:0000256" key="5">
    <source>
        <dbReference type="ARBA" id="ARBA00022801"/>
    </source>
</evidence>
<dbReference type="CDD" id="cd07345">
    <property type="entry name" value="M48A_Ste24p-like"/>
    <property type="match status" value="1"/>
</dbReference>
<keyword evidence="9" id="KW-0472">Membrane</keyword>
<protein>
    <recommendedName>
        <fullName evidence="11">Peptidase M48 domain-containing protein</fullName>
    </recommendedName>
</protein>
<evidence type="ECO:0000256" key="6">
    <source>
        <dbReference type="ARBA" id="ARBA00022833"/>
    </source>
</evidence>
<gene>
    <name evidence="12" type="ORF">DSM3645_20437</name>
</gene>
<dbReference type="PANTHER" id="PTHR43221:SF2">
    <property type="entry name" value="PROTEASE HTPX HOMOLOG"/>
    <property type="match status" value="1"/>
</dbReference>
<organism evidence="12 13">
    <name type="scientific">Blastopirellula marina DSM 3645</name>
    <dbReference type="NCBI Taxonomy" id="314230"/>
    <lineage>
        <taxon>Bacteria</taxon>
        <taxon>Pseudomonadati</taxon>
        <taxon>Planctomycetota</taxon>
        <taxon>Planctomycetia</taxon>
        <taxon>Pirellulales</taxon>
        <taxon>Pirellulaceae</taxon>
        <taxon>Blastopirellula</taxon>
    </lineage>
</organism>
<keyword evidence="5 10" id="KW-0378">Hydrolase</keyword>
<comment type="cofactor">
    <cofactor evidence="10">
        <name>Zn(2+)</name>
        <dbReference type="ChEBI" id="CHEBI:29105"/>
    </cofactor>
    <text evidence="10">Binds 1 zinc ion per subunit.</text>
</comment>
<comment type="caution">
    <text evidence="12">The sequence shown here is derived from an EMBL/GenBank/DDBJ whole genome shotgun (WGS) entry which is preliminary data.</text>
</comment>
<evidence type="ECO:0000313" key="12">
    <source>
        <dbReference type="EMBL" id="EAQ80977.1"/>
    </source>
</evidence>
<evidence type="ECO:0000256" key="10">
    <source>
        <dbReference type="RuleBase" id="RU003983"/>
    </source>
</evidence>
<evidence type="ECO:0000256" key="1">
    <source>
        <dbReference type="ARBA" id="ARBA00022475"/>
    </source>
</evidence>
<keyword evidence="2 10" id="KW-0645">Protease</keyword>
<dbReference type="OrthoDB" id="264978at2"/>
<dbReference type="EMBL" id="AANZ01000006">
    <property type="protein sequence ID" value="EAQ80977.1"/>
    <property type="molecule type" value="Genomic_DNA"/>
</dbReference>
<evidence type="ECO:0000256" key="7">
    <source>
        <dbReference type="ARBA" id="ARBA00022989"/>
    </source>
</evidence>
<dbReference type="RefSeq" id="WP_002651984.1">
    <property type="nucleotide sequence ID" value="NZ_CH672376.1"/>
</dbReference>
<keyword evidence="3" id="KW-0812">Transmembrane</keyword>
<dbReference type="Pfam" id="PF01435">
    <property type="entry name" value="Peptidase_M48"/>
    <property type="match status" value="1"/>
</dbReference>